<organism evidence="2 3">
    <name type="scientific">Araneus ventricosus</name>
    <name type="common">Orbweaver spider</name>
    <name type="synonym">Epeira ventricosa</name>
    <dbReference type="NCBI Taxonomy" id="182803"/>
    <lineage>
        <taxon>Eukaryota</taxon>
        <taxon>Metazoa</taxon>
        <taxon>Ecdysozoa</taxon>
        <taxon>Arthropoda</taxon>
        <taxon>Chelicerata</taxon>
        <taxon>Arachnida</taxon>
        <taxon>Araneae</taxon>
        <taxon>Araneomorphae</taxon>
        <taxon>Entelegynae</taxon>
        <taxon>Araneoidea</taxon>
        <taxon>Araneidae</taxon>
        <taxon>Araneus</taxon>
    </lineage>
</organism>
<gene>
    <name evidence="2" type="ORF">AVEN_90690_1</name>
</gene>
<feature type="compositionally biased region" description="Polar residues" evidence="1">
    <location>
        <begin position="170"/>
        <end position="188"/>
    </location>
</feature>
<keyword evidence="3" id="KW-1185">Reference proteome</keyword>
<accession>A0A4Y2ML25</accession>
<name>A0A4Y2ML25_ARAVE</name>
<reference evidence="2 3" key="1">
    <citation type="journal article" date="2019" name="Sci. Rep.">
        <title>Orb-weaving spider Araneus ventricosus genome elucidates the spidroin gene catalogue.</title>
        <authorList>
            <person name="Kono N."/>
            <person name="Nakamura H."/>
            <person name="Ohtoshi R."/>
            <person name="Moran D.A.P."/>
            <person name="Shinohara A."/>
            <person name="Yoshida Y."/>
            <person name="Fujiwara M."/>
            <person name="Mori M."/>
            <person name="Tomita M."/>
            <person name="Arakawa K."/>
        </authorList>
    </citation>
    <scope>NUCLEOTIDE SEQUENCE [LARGE SCALE GENOMIC DNA]</scope>
</reference>
<comment type="caution">
    <text evidence="2">The sequence shown here is derived from an EMBL/GenBank/DDBJ whole genome shotgun (WGS) entry which is preliminary data.</text>
</comment>
<dbReference type="EMBL" id="BGPR01123785">
    <property type="protein sequence ID" value="GBN27881.1"/>
    <property type="molecule type" value="Genomic_DNA"/>
</dbReference>
<dbReference type="AlphaFoldDB" id="A0A4Y2ML25"/>
<protein>
    <submittedName>
        <fullName evidence="2">Uncharacterized protein</fullName>
    </submittedName>
</protein>
<evidence type="ECO:0000256" key="1">
    <source>
        <dbReference type="SAM" id="MobiDB-lite"/>
    </source>
</evidence>
<feature type="region of interest" description="Disordered" evidence="1">
    <location>
        <begin position="170"/>
        <end position="211"/>
    </location>
</feature>
<evidence type="ECO:0000313" key="3">
    <source>
        <dbReference type="Proteomes" id="UP000499080"/>
    </source>
</evidence>
<evidence type="ECO:0000313" key="2">
    <source>
        <dbReference type="EMBL" id="GBN27881.1"/>
    </source>
</evidence>
<dbReference type="Proteomes" id="UP000499080">
    <property type="component" value="Unassembled WGS sequence"/>
</dbReference>
<proteinExistence type="predicted"/>
<sequence length="211" mass="23680">MDNQRLGSIKNNSSMSIETSLLSLEIIQDYTTDEKLKNIAKRISLSPDGRLGQTKENERTLEPKSLKSDSECKAIRVSVIISPFKHIRNIVKDRIIEAEEPSCSSGAQRNKDFESSVKIIRNDSKINIYPNSEDNARRDYSSTEHPAAFFSYIIKFSDEHIITLHSSDNENASEDYTTSGPSLSSTSMFPDEHVITLHSSNEENTSNDCAT</sequence>
<feature type="compositionally biased region" description="Polar residues" evidence="1">
    <location>
        <begin position="197"/>
        <end position="211"/>
    </location>
</feature>